<dbReference type="AlphaFoldDB" id="A0A0N7H0L2"/>
<protein>
    <submittedName>
        <fullName evidence="1">Uncharacterized protein</fullName>
    </submittedName>
</protein>
<evidence type="ECO:0000313" key="2">
    <source>
        <dbReference type="Proteomes" id="UP000066487"/>
    </source>
</evidence>
<dbReference type="RefSeq" id="WP_054596702.1">
    <property type="nucleotide sequence ID" value="NZ_CP012830.1"/>
</dbReference>
<accession>A0A0N7H0L2</accession>
<reference evidence="2" key="1">
    <citation type="submission" date="2015-09" db="EMBL/GenBank/DDBJ databases">
        <title>Whole genome sequence of Pseudomonas fluorescens FW300-N2E3.</title>
        <authorList>
            <person name="Ray J."/>
            <person name="Melnyk R."/>
            <person name="Deutschbauer A."/>
        </authorList>
    </citation>
    <scope>NUCLEOTIDE SEQUENCE [LARGE SCALE GENOMIC DNA]</scope>
    <source>
        <strain evidence="2">FW300-N2E3</strain>
    </source>
</reference>
<dbReference type="Proteomes" id="UP000066487">
    <property type="component" value="Chromosome"/>
</dbReference>
<name>A0A0N7H0L2_PSEFL</name>
<dbReference type="EMBL" id="CP012830">
    <property type="protein sequence ID" value="ALI03452.1"/>
    <property type="molecule type" value="Genomic_DNA"/>
</dbReference>
<evidence type="ECO:0000313" key="1">
    <source>
        <dbReference type="EMBL" id="ALI03452.1"/>
    </source>
</evidence>
<organism evidence="1 2">
    <name type="scientific">Pseudomonas fluorescens</name>
    <dbReference type="NCBI Taxonomy" id="294"/>
    <lineage>
        <taxon>Bacteria</taxon>
        <taxon>Pseudomonadati</taxon>
        <taxon>Pseudomonadota</taxon>
        <taxon>Gammaproteobacteria</taxon>
        <taxon>Pseudomonadales</taxon>
        <taxon>Pseudomonadaceae</taxon>
        <taxon>Pseudomonas</taxon>
    </lineage>
</organism>
<sequence length="66" mass="7584">MFIQKPPGWINLGPSWRMEILRGISLGYDKNEVVVCLLEVESGQVYTDSHDRSSDVNTLTNLRKIY</sequence>
<reference evidence="1 2" key="2">
    <citation type="journal article" date="2018" name="Nature">
        <title>Mutant phenotypes for thousands of bacterial genes of unknown function.</title>
        <authorList>
            <person name="Price M.N."/>
            <person name="Wetmore K.M."/>
            <person name="Waters R.J."/>
            <person name="Callaghan M."/>
            <person name="Ray J."/>
            <person name="Liu H."/>
            <person name="Kuehl J.V."/>
            <person name="Melnyk R.A."/>
            <person name="Lamson J.S."/>
            <person name="Suh Y."/>
            <person name="Carlson H.K."/>
            <person name="Esquivel Z."/>
            <person name="Sadeeshkumar H."/>
            <person name="Chakraborty R."/>
            <person name="Zane G.M."/>
            <person name="Rubin B.E."/>
            <person name="Wall J.D."/>
            <person name="Visel A."/>
            <person name="Bristow J."/>
            <person name="Blow M.J."/>
            <person name="Arkin A.P."/>
            <person name="Deutschbauer A.M."/>
        </authorList>
    </citation>
    <scope>NUCLEOTIDE SEQUENCE [LARGE SCALE GENOMIC DNA]</scope>
    <source>
        <strain evidence="1 2">FW300-N2E3</strain>
    </source>
</reference>
<gene>
    <name evidence="1" type="ORF">AO353_21175</name>
</gene>
<dbReference type="OrthoDB" id="7021542at2"/>
<proteinExistence type="predicted"/>